<keyword evidence="2 11" id="KW-0547">Nucleotide-binding</keyword>
<comment type="caution">
    <text evidence="15">The sequence shown here is derived from an EMBL/GenBank/DDBJ whole genome shotgun (WGS) entry which is preliminary data.</text>
</comment>
<evidence type="ECO:0000256" key="4">
    <source>
        <dbReference type="ARBA" id="ARBA00022771"/>
    </source>
</evidence>
<keyword evidence="1 11" id="KW-0479">Metal-binding</keyword>
<evidence type="ECO:0000256" key="11">
    <source>
        <dbReference type="HAMAP-Rule" id="MF_01498"/>
    </source>
</evidence>
<dbReference type="HAMAP" id="MF_01498">
    <property type="entry name" value="RadA_bact"/>
    <property type="match status" value="1"/>
</dbReference>
<name>A0ABU9GFS8_COBMA</name>
<comment type="function">
    <text evidence="11">Plays a role in repairing double-strand DNA breaks, probably involving stabilizing or processing branched DNA or blocked replication forks.</text>
</comment>
<evidence type="ECO:0000256" key="6">
    <source>
        <dbReference type="ARBA" id="ARBA00022833"/>
    </source>
</evidence>
<dbReference type="Pfam" id="PF18073">
    <property type="entry name" value="Zn_ribbon_LapB"/>
    <property type="match status" value="1"/>
</dbReference>
<evidence type="ECO:0000313" key="16">
    <source>
        <dbReference type="Proteomes" id="UP001378242"/>
    </source>
</evidence>
<evidence type="ECO:0000313" key="15">
    <source>
        <dbReference type="EMBL" id="MEL0617333.1"/>
    </source>
</evidence>
<feature type="short sequence motif" description="RadA KNRFG motif" evidence="11">
    <location>
        <begin position="272"/>
        <end position="276"/>
    </location>
</feature>
<accession>A0ABU9GFS8</accession>
<feature type="domain" description="RecA family profile 1" evidence="14">
    <location>
        <begin position="87"/>
        <end position="235"/>
    </location>
</feature>
<evidence type="ECO:0000256" key="8">
    <source>
        <dbReference type="ARBA" id="ARBA00023016"/>
    </source>
</evidence>
<dbReference type="InterPro" id="IPR027417">
    <property type="entry name" value="P-loop_NTPase"/>
</dbReference>
<dbReference type="Gene3D" id="3.40.50.300">
    <property type="entry name" value="P-loop containing nucleotide triphosphate hydrolases"/>
    <property type="match status" value="1"/>
</dbReference>
<dbReference type="InterPro" id="IPR014721">
    <property type="entry name" value="Ribsml_uS5_D2-typ_fold_subgr"/>
</dbReference>
<keyword evidence="7 11" id="KW-0067">ATP-binding</keyword>
<dbReference type="SUPFAM" id="SSF52540">
    <property type="entry name" value="P-loop containing nucleoside triphosphate hydrolases"/>
    <property type="match status" value="1"/>
</dbReference>
<proteinExistence type="inferred from homology"/>
<dbReference type="Proteomes" id="UP001378242">
    <property type="component" value="Unassembled WGS sequence"/>
</dbReference>
<dbReference type="NCBIfam" id="TIGR00416">
    <property type="entry name" value="sms"/>
    <property type="match status" value="1"/>
</dbReference>
<dbReference type="Gene3D" id="3.30.230.10">
    <property type="match status" value="1"/>
</dbReference>
<evidence type="ECO:0000256" key="9">
    <source>
        <dbReference type="ARBA" id="ARBA00023125"/>
    </source>
</evidence>
<dbReference type="PRINTS" id="PR01874">
    <property type="entry name" value="DNAREPAIRADA"/>
</dbReference>
<evidence type="ECO:0000256" key="12">
    <source>
        <dbReference type="NCBIfam" id="TIGR00416"/>
    </source>
</evidence>
<dbReference type="InterPro" id="IPR041166">
    <property type="entry name" value="Rubredoxin_2"/>
</dbReference>
<keyword evidence="5" id="KW-0378">Hydrolase</keyword>
<feature type="binding site" evidence="11">
    <location>
        <begin position="116"/>
        <end position="123"/>
    </location>
    <ligand>
        <name>ATP</name>
        <dbReference type="ChEBI" id="CHEBI:30616"/>
    </ligand>
</feature>
<dbReference type="SUPFAM" id="SSF54211">
    <property type="entry name" value="Ribosomal protein S5 domain 2-like"/>
    <property type="match status" value="1"/>
</dbReference>
<keyword evidence="10 11" id="KW-0234">DNA repair</keyword>
<feature type="region of interest" description="Lon-protease-like" evidence="11">
    <location>
        <begin position="371"/>
        <end position="471"/>
    </location>
</feature>
<sequence length="471" mass="49554">MAKAKSAFVCTECGSEFSKWQGQCSGCREWNTLQEIRVGVTVLPGAAPAAGGISTGGASRGATSARGGYAGTLSDNVTDLSNVSLAEVPRFSSTFGEFDRVLGGGLVPGSAVLLGGHPGAGKSTLLLQTACKLAQHKRSLYVTGEESLSQVAMRAHRLQLPTQGLKMLAETSVETILATAEREKPEVLIIDSIQTMHLEDLSSAPGGVSQVRESAAALTRFAKRTNTVLLLVGHVTKDGSLAGPKVLEHMIDASLLLEGDGDSRFRTLRGQKNRFGAVNELGVFAMVELGLKEVKNPSAIFLSRSEEQSSGSLVMVVWEGTRPILIEVQALLDDSPLGNPRRVAVGLDGNRLSMLLAVLNKHGGLFTGDQDVFLNVVGGVKVLETSADLAVLCAVVSSLQNRPLPRELVVFGEVGLSGEIRPVPSGQERIVEAAKHGFTRAIVPKGNAPKNPPKGMTIVAVDKLSQALEAL</sequence>
<dbReference type="PROSITE" id="PS50162">
    <property type="entry name" value="RECA_2"/>
    <property type="match status" value="1"/>
</dbReference>
<dbReference type="InterPro" id="IPR004504">
    <property type="entry name" value="DNA_repair_RadA"/>
</dbReference>
<dbReference type="PANTHER" id="PTHR32472">
    <property type="entry name" value="DNA REPAIR PROTEIN RADA"/>
    <property type="match status" value="1"/>
</dbReference>
<dbReference type="InterPro" id="IPR020588">
    <property type="entry name" value="RecA_ATP-bd"/>
</dbReference>
<keyword evidence="4 13" id="KW-0863">Zinc-finger</keyword>
<dbReference type="SMART" id="SM00382">
    <property type="entry name" value="AAA"/>
    <property type="match status" value="1"/>
</dbReference>
<dbReference type="EMBL" id="JBAKAP010000011">
    <property type="protein sequence ID" value="MEL0617333.1"/>
    <property type="molecule type" value="Genomic_DNA"/>
</dbReference>
<comment type="similarity">
    <text evidence="11 13">Belongs to the RecA family. RadA subfamily.</text>
</comment>
<dbReference type="PANTHER" id="PTHR32472:SF10">
    <property type="entry name" value="DNA REPAIR PROTEIN RADA-LIKE PROTEIN"/>
    <property type="match status" value="1"/>
</dbReference>
<evidence type="ECO:0000256" key="7">
    <source>
        <dbReference type="ARBA" id="ARBA00022840"/>
    </source>
</evidence>
<dbReference type="InterPro" id="IPR003593">
    <property type="entry name" value="AAA+_ATPase"/>
</dbReference>
<keyword evidence="9 11" id="KW-0238">DNA-binding</keyword>
<keyword evidence="3 11" id="KW-0227">DNA damage</keyword>
<evidence type="ECO:0000259" key="14">
    <source>
        <dbReference type="PROSITE" id="PS50162"/>
    </source>
</evidence>
<evidence type="ECO:0000256" key="3">
    <source>
        <dbReference type="ARBA" id="ARBA00022763"/>
    </source>
</evidence>
<dbReference type="Pfam" id="PF13541">
    <property type="entry name" value="ChlI"/>
    <property type="match status" value="1"/>
</dbReference>
<keyword evidence="6 13" id="KW-0862">Zinc</keyword>
<evidence type="ECO:0000256" key="13">
    <source>
        <dbReference type="RuleBase" id="RU003555"/>
    </source>
</evidence>
<organism evidence="15 16">
    <name type="scientific">Cobetia marina</name>
    <name type="common">Deleya marina</name>
    <dbReference type="NCBI Taxonomy" id="28258"/>
    <lineage>
        <taxon>Bacteria</taxon>
        <taxon>Pseudomonadati</taxon>
        <taxon>Pseudomonadota</taxon>
        <taxon>Gammaproteobacteria</taxon>
        <taxon>Oceanospirillales</taxon>
        <taxon>Halomonadaceae</taxon>
        <taxon>Cobetia</taxon>
    </lineage>
</organism>
<gene>
    <name evidence="11 15" type="primary">radA</name>
    <name evidence="15" type="ORF">V6243_10840</name>
</gene>
<keyword evidence="8 11" id="KW-0346">Stress response</keyword>
<evidence type="ECO:0000256" key="10">
    <source>
        <dbReference type="ARBA" id="ARBA00023204"/>
    </source>
</evidence>
<evidence type="ECO:0000256" key="2">
    <source>
        <dbReference type="ARBA" id="ARBA00022741"/>
    </source>
</evidence>
<comment type="function">
    <text evidence="13">DNA-dependent ATPase involved in processing of recombination intermediates, plays a role in repairing DNA breaks. Stimulates the branch migration of RecA-mediated strand transfer reactions, allowing the 3' invading strand to extend heteroduplex DNA faster. Binds ssDNA in the presence of ADP but not other nucleotides, has ATPase activity that is stimulated by ssDNA and various branched DNA structures, but inhibited by SSB. Does not have RecA's homology-searching function.</text>
</comment>
<protein>
    <recommendedName>
        <fullName evidence="11 12">DNA repair protein RadA</fullName>
    </recommendedName>
</protein>
<dbReference type="InterPro" id="IPR020568">
    <property type="entry name" value="Ribosomal_Su5_D2-typ_SF"/>
</dbReference>
<keyword evidence="16" id="KW-1185">Reference proteome</keyword>
<dbReference type="CDD" id="cd01121">
    <property type="entry name" value="RadA_SMS_N"/>
    <property type="match status" value="1"/>
</dbReference>
<reference evidence="15 16" key="1">
    <citation type="submission" date="2024-02" db="EMBL/GenBank/DDBJ databases">
        <title>Bacteria isolated from the canopy kelp, Nereocystis luetkeana.</title>
        <authorList>
            <person name="Pfister C.A."/>
            <person name="Younker I.T."/>
            <person name="Light S.H."/>
        </authorList>
    </citation>
    <scope>NUCLEOTIDE SEQUENCE [LARGE SCALE GENOMIC DNA]</scope>
    <source>
        <strain evidence="15 16">TI.5.07</strain>
    </source>
</reference>
<evidence type="ECO:0000256" key="5">
    <source>
        <dbReference type="ARBA" id="ARBA00022801"/>
    </source>
</evidence>
<evidence type="ECO:0000256" key="1">
    <source>
        <dbReference type="ARBA" id="ARBA00022723"/>
    </source>
</evidence>
<comment type="domain">
    <text evidence="11">The middle region has homology to RecA with ATPase motifs including the RadA KNRFG motif, while the C-terminus is homologous to Lon protease.</text>
</comment>
<dbReference type="RefSeq" id="WP_341542481.1">
    <property type="nucleotide sequence ID" value="NZ_JBAKAP010000011.1"/>
</dbReference>
<dbReference type="Pfam" id="PF13481">
    <property type="entry name" value="AAA_25"/>
    <property type="match status" value="1"/>
</dbReference>